<reference evidence="5 6" key="1">
    <citation type="submission" date="2015-04" db="EMBL/GenBank/DDBJ databases">
        <authorList>
            <person name="Syromyatnikov M.Y."/>
            <person name="Popov V.N."/>
        </authorList>
    </citation>
    <scope>NUCLEOTIDE SEQUENCE [LARGE SCALE GENOMIC DNA]</scope>
    <source>
        <strain evidence="5">WF-38-12</strain>
    </source>
</reference>
<gene>
    <name evidence="5" type="ORF">PISL3812_08981</name>
</gene>
<evidence type="ECO:0000256" key="3">
    <source>
        <dbReference type="ARBA" id="ARBA00022898"/>
    </source>
</evidence>
<dbReference type="CDD" id="cd00610">
    <property type="entry name" value="OAT_like"/>
    <property type="match status" value="1"/>
</dbReference>
<dbReference type="AlphaFoldDB" id="A0A0U1M8K3"/>
<keyword evidence="6" id="KW-1185">Reference proteome</keyword>
<dbReference type="FunFam" id="3.40.640.10:FF:000004">
    <property type="entry name" value="Acetylornithine aminotransferase"/>
    <property type="match status" value="1"/>
</dbReference>
<evidence type="ECO:0000256" key="1">
    <source>
        <dbReference type="ARBA" id="ARBA00001933"/>
    </source>
</evidence>
<dbReference type="OMA" id="REGLNQH"/>
<dbReference type="GO" id="GO:0030170">
    <property type="term" value="F:pyridoxal phosphate binding"/>
    <property type="evidence" value="ECO:0007669"/>
    <property type="project" value="InterPro"/>
</dbReference>
<dbReference type="Pfam" id="PF00202">
    <property type="entry name" value="Aminotran_3"/>
    <property type="match status" value="1"/>
</dbReference>
<dbReference type="OrthoDB" id="5419315at2759"/>
<dbReference type="STRING" id="28573.A0A0U1M8K3"/>
<dbReference type="InterPro" id="IPR015421">
    <property type="entry name" value="PyrdxlP-dep_Trfase_major"/>
</dbReference>
<comment type="similarity">
    <text evidence="2 4">Belongs to the class-III pyridoxal-phosphate-dependent aminotransferase family.</text>
</comment>
<dbReference type="Gene3D" id="3.40.640.10">
    <property type="entry name" value="Type I PLP-dependent aspartate aminotransferase-like (Major domain)"/>
    <property type="match status" value="1"/>
</dbReference>
<dbReference type="InterPro" id="IPR015424">
    <property type="entry name" value="PyrdxlP-dep_Trfase"/>
</dbReference>
<dbReference type="Proteomes" id="UP000054383">
    <property type="component" value="Unassembled WGS sequence"/>
</dbReference>
<dbReference type="InterPro" id="IPR015422">
    <property type="entry name" value="PyrdxlP-dep_Trfase_small"/>
</dbReference>
<dbReference type="EMBL" id="CVMT01000010">
    <property type="protein sequence ID" value="CRG91927.1"/>
    <property type="molecule type" value="Genomic_DNA"/>
</dbReference>
<name>A0A0U1M8K3_TALIS</name>
<accession>A0A0U1M8K3</accession>
<dbReference type="InterPro" id="IPR005814">
    <property type="entry name" value="Aminotrans_3"/>
</dbReference>
<evidence type="ECO:0000313" key="5">
    <source>
        <dbReference type="EMBL" id="CRG91927.1"/>
    </source>
</evidence>
<sequence length="454" mass="49551">MASSSAVLHRHLHHVPFMAVSGQGSYITLEDGRRILDATGGAAVSCLGHGNEEVKEAMIKQISQLSYCHTAFFSIKPFEELAEFLKRSTGGRMSKVYIVGSGSEAMEAAMKLSRQYYLELAAPQPQRRRFIARKQSYHGITLGALSMGGHTFRREPFEPILLPNVSHISPCNAYRGRREGESDAEYVTRLADELDDEFQRLGPDTVCAFVAEPVVGAAMGCVPSVPGYFKAMKSVCEKYGALFILDEVMSGMGRCGTLHAWEQEDVVPDMQTIGKGLGGGYAPVAGLLIGEKIVDALDKGTGTFRHGHTYQGHPVSSAAALAVQRIIQKYSLLDNVKAMGDLLQTELERRLSNHPHVGNIRGRGLFWGIEFVKDKATKEPFDHELGLAFQIQDRGLTSEYGVSIYGGQGTADGIRGDHILLAPPYNTTKEEISLIAELVQRVVEDTFSGIDDSA</sequence>
<dbReference type="Gene3D" id="3.90.1150.10">
    <property type="entry name" value="Aspartate Aminotransferase, domain 1"/>
    <property type="match status" value="1"/>
</dbReference>
<dbReference type="GO" id="GO:0008483">
    <property type="term" value="F:transaminase activity"/>
    <property type="evidence" value="ECO:0007669"/>
    <property type="project" value="InterPro"/>
</dbReference>
<keyword evidence="3 4" id="KW-0663">Pyridoxal phosphate</keyword>
<dbReference type="SUPFAM" id="SSF53383">
    <property type="entry name" value="PLP-dependent transferases"/>
    <property type="match status" value="1"/>
</dbReference>
<dbReference type="GO" id="GO:0005829">
    <property type="term" value="C:cytosol"/>
    <property type="evidence" value="ECO:0007669"/>
    <property type="project" value="TreeGrafter"/>
</dbReference>
<evidence type="ECO:0008006" key="7">
    <source>
        <dbReference type="Google" id="ProtNLM"/>
    </source>
</evidence>
<comment type="cofactor">
    <cofactor evidence="1">
        <name>pyridoxal 5'-phosphate</name>
        <dbReference type="ChEBI" id="CHEBI:597326"/>
    </cofactor>
</comment>
<proteinExistence type="inferred from homology"/>
<evidence type="ECO:0000256" key="2">
    <source>
        <dbReference type="ARBA" id="ARBA00008954"/>
    </source>
</evidence>
<evidence type="ECO:0000256" key="4">
    <source>
        <dbReference type="RuleBase" id="RU003560"/>
    </source>
</evidence>
<dbReference type="PANTHER" id="PTHR43094:SF2">
    <property type="entry name" value="AMINOTRANSFERASE, CLASS III (AFU_ORTHOLOGUE AFUA_1G16810)"/>
    <property type="match status" value="1"/>
</dbReference>
<organism evidence="5 6">
    <name type="scientific">Talaromyces islandicus</name>
    <name type="common">Penicillium islandicum</name>
    <dbReference type="NCBI Taxonomy" id="28573"/>
    <lineage>
        <taxon>Eukaryota</taxon>
        <taxon>Fungi</taxon>
        <taxon>Dikarya</taxon>
        <taxon>Ascomycota</taxon>
        <taxon>Pezizomycotina</taxon>
        <taxon>Eurotiomycetes</taxon>
        <taxon>Eurotiomycetidae</taxon>
        <taxon>Eurotiales</taxon>
        <taxon>Trichocomaceae</taxon>
        <taxon>Talaromyces</taxon>
        <taxon>Talaromyces sect. Islandici</taxon>
    </lineage>
</organism>
<evidence type="ECO:0000313" key="6">
    <source>
        <dbReference type="Proteomes" id="UP000054383"/>
    </source>
</evidence>
<protein>
    <recommendedName>
        <fullName evidence="7">Aminotransferase</fullName>
    </recommendedName>
</protein>
<dbReference type="PANTHER" id="PTHR43094">
    <property type="entry name" value="AMINOTRANSFERASE"/>
    <property type="match status" value="1"/>
</dbReference>
<dbReference type="NCBIfam" id="NF005685">
    <property type="entry name" value="PRK07483.1"/>
    <property type="match status" value="1"/>
</dbReference>